<gene>
    <name evidence="2" type="ORF">GCM10023220_21300</name>
</gene>
<evidence type="ECO:0000313" key="2">
    <source>
        <dbReference type="EMBL" id="GAA4794746.1"/>
    </source>
</evidence>
<keyword evidence="1" id="KW-0812">Transmembrane</keyword>
<sequence>MPLFDFFSYSVLLVTVVAAAVVILTAFRTNTARVWKEEAESQKACDDRLEADLTEINMTADQFVTALKAEGLGVSEMPGWRTNNRNSIKAWGPGSPR</sequence>
<organism evidence="2 3">
    <name type="scientific">Streptomyces ziwulingensis</name>
    <dbReference type="NCBI Taxonomy" id="1045501"/>
    <lineage>
        <taxon>Bacteria</taxon>
        <taxon>Bacillati</taxon>
        <taxon>Actinomycetota</taxon>
        <taxon>Actinomycetes</taxon>
        <taxon>Kitasatosporales</taxon>
        <taxon>Streptomycetaceae</taxon>
        <taxon>Streptomyces</taxon>
    </lineage>
</organism>
<comment type="caution">
    <text evidence="2">The sequence shown here is derived from an EMBL/GenBank/DDBJ whole genome shotgun (WGS) entry which is preliminary data.</text>
</comment>
<keyword evidence="3" id="KW-1185">Reference proteome</keyword>
<feature type="transmembrane region" description="Helical" evidence="1">
    <location>
        <begin position="6"/>
        <end position="27"/>
    </location>
</feature>
<accession>A0ABP9BFP5</accession>
<name>A0ABP9BFP5_9ACTN</name>
<dbReference type="EMBL" id="BAABIG010000021">
    <property type="protein sequence ID" value="GAA4794746.1"/>
    <property type="molecule type" value="Genomic_DNA"/>
</dbReference>
<keyword evidence="1" id="KW-1133">Transmembrane helix</keyword>
<evidence type="ECO:0000313" key="3">
    <source>
        <dbReference type="Proteomes" id="UP001501265"/>
    </source>
</evidence>
<reference evidence="3" key="1">
    <citation type="journal article" date="2019" name="Int. J. Syst. Evol. Microbiol.">
        <title>The Global Catalogue of Microorganisms (GCM) 10K type strain sequencing project: providing services to taxonomists for standard genome sequencing and annotation.</title>
        <authorList>
            <consortium name="The Broad Institute Genomics Platform"/>
            <consortium name="The Broad Institute Genome Sequencing Center for Infectious Disease"/>
            <person name="Wu L."/>
            <person name="Ma J."/>
        </authorList>
    </citation>
    <scope>NUCLEOTIDE SEQUENCE [LARGE SCALE GENOMIC DNA]</scope>
    <source>
        <strain evidence="3">JCM 18081</strain>
    </source>
</reference>
<proteinExistence type="predicted"/>
<evidence type="ECO:0000256" key="1">
    <source>
        <dbReference type="SAM" id="Phobius"/>
    </source>
</evidence>
<protein>
    <submittedName>
        <fullName evidence="2">Uncharacterized protein</fullName>
    </submittedName>
</protein>
<dbReference type="RefSeq" id="WP_345619033.1">
    <property type="nucleotide sequence ID" value="NZ_BAABIG010000021.1"/>
</dbReference>
<dbReference type="Proteomes" id="UP001501265">
    <property type="component" value="Unassembled WGS sequence"/>
</dbReference>
<keyword evidence="1" id="KW-0472">Membrane</keyword>